<dbReference type="EMBL" id="CP022515">
    <property type="protein sequence ID" value="ASO04211.1"/>
    <property type="molecule type" value="Genomic_DNA"/>
</dbReference>
<dbReference type="GO" id="GO:0003676">
    <property type="term" value="F:nucleic acid binding"/>
    <property type="evidence" value="ECO:0007669"/>
    <property type="project" value="InterPro"/>
</dbReference>
<evidence type="ECO:0000256" key="1">
    <source>
        <dbReference type="ARBA" id="ARBA00001946"/>
    </source>
</evidence>
<protein>
    <recommendedName>
        <fullName evidence="10">Endonuclease</fullName>
        <ecNumber evidence="10">3.1.30.-</ecNumber>
    </recommendedName>
</protein>
<reference evidence="14 15" key="1">
    <citation type="submission" date="2017-07" db="EMBL/GenBank/DDBJ databases">
        <title>Genome Sequence of Arenibacter algicola Strain SMS7 Isolated from a culture of the Diatom Skeletonema marinoi.</title>
        <authorList>
            <person name="Topel M."/>
            <person name="Pinder M.I.M."/>
            <person name="Johansson O.N."/>
            <person name="Kourtchenko O."/>
            <person name="Godhe A."/>
            <person name="Clarke A.K."/>
        </authorList>
    </citation>
    <scope>NUCLEOTIDE SEQUENCE [LARGE SCALE GENOMIC DNA]</scope>
    <source>
        <strain evidence="14 15">SMS7</strain>
    </source>
</reference>
<dbReference type="SMART" id="SM00892">
    <property type="entry name" value="Endonuclease_NS"/>
    <property type="match status" value="1"/>
</dbReference>
<keyword evidence="7" id="KW-0460">Magnesium</keyword>
<keyword evidence="3 10" id="KW-0540">Nuclease</keyword>
<evidence type="ECO:0000313" key="14">
    <source>
        <dbReference type="EMBL" id="ASO04211.1"/>
    </source>
</evidence>
<proteinExistence type="inferred from homology"/>
<keyword evidence="11" id="KW-0472">Membrane</keyword>
<comment type="similarity">
    <text evidence="2 10">Belongs to the DNA/RNA non-specific endonuclease family.</text>
</comment>
<keyword evidence="4 9" id="KW-0479">Metal-binding</keyword>
<dbReference type="InterPro" id="IPR044929">
    <property type="entry name" value="DNA/RNA_non-sp_Endonuclease_sf"/>
</dbReference>
<dbReference type="Proteomes" id="UP000204551">
    <property type="component" value="Chromosome"/>
</dbReference>
<keyword evidence="5 10" id="KW-0255">Endonuclease</keyword>
<dbReference type="Gene3D" id="3.40.570.10">
    <property type="entry name" value="Extracellular Endonuclease, subunit A"/>
    <property type="match status" value="1"/>
</dbReference>
<dbReference type="KEGG" id="aalg:AREALGSMS7_00729"/>
<feature type="domain" description="ENPP1-3/EXOG-like endonuclease/phosphodiesterase" evidence="12">
    <location>
        <begin position="71"/>
        <end position="263"/>
    </location>
</feature>
<evidence type="ECO:0000256" key="10">
    <source>
        <dbReference type="RuleBase" id="RU366055"/>
    </source>
</evidence>
<dbReference type="AlphaFoldDB" id="A0A221UTI6"/>
<evidence type="ECO:0000256" key="11">
    <source>
        <dbReference type="SAM" id="Phobius"/>
    </source>
</evidence>
<dbReference type="InterPro" id="IPR001604">
    <property type="entry name" value="Endo_G_ENPP1-like_dom"/>
</dbReference>
<dbReference type="EC" id="3.1.30.-" evidence="10"/>
<name>A0A221UTI6_9FLAO</name>
<dbReference type="PANTHER" id="PTHR13966">
    <property type="entry name" value="ENDONUCLEASE RELATED"/>
    <property type="match status" value="1"/>
</dbReference>
<evidence type="ECO:0000256" key="8">
    <source>
        <dbReference type="PIRSR" id="PIRSR640255-1"/>
    </source>
</evidence>
<gene>
    <name evidence="14" type="primary">nucA</name>
    <name evidence="14" type="ORF">AREALGSMS7_00729</name>
</gene>
<dbReference type="InterPro" id="IPR020821">
    <property type="entry name" value="ENPP1-3/EXOG-like_nuc-like"/>
</dbReference>
<dbReference type="InterPro" id="IPR018524">
    <property type="entry name" value="DNA/RNA_endonuclease_AS"/>
</dbReference>
<dbReference type="PANTHER" id="PTHR13966:SF5">
    <property type="entry name" value="ENDONUCLEASE G, MITOCHONDRIAL"/>
    <property type="match status" value="1"/>
</dbReference>
<feature type="transmembrane region" description="Helical" evidence="11">
    <location>
        <begin position="18"/>
        <end position="34"/>
    </location>
</feature>
<evidence type="ECO:0000259" key="13">
    <source>
        <dbReference type="SMART" id="SM00892"/>
    </source>
</evidence>
<dbReference type="STRING" id="616991.GCA_000733925_03823"/>
<evidence type="ECO:0000259" key="12">
    <source>
        <dbReference type="SMART" id="SM00477"/>
    </source>
</evidence>
<evidence type="ECO:0000256" key="2">
    <source>
        <dbReference type="ARBA" id="ARBA00010052"/>
    </source>
</evidence>
<dbReference type="Pfam" id="PF01223">
    <property type="entry name" value="Endonuclease_NS"/>
    <property type="match status" value="1"/>
</dbReference>
<dbReference type="CDD" id="cd00091">
    <property type="entry name" value="NUC"/>
    <property type="match status" value="1"/>
</dbReference>
<dbReference type="SUPFAM" id="SSF54060">
    <property type="entry name" value="His-Me finger endonucleases"/>
    <property type="match status" value="1"/>
</dbReference>
<sequence length="279" mass="32272">MVVLIYIYTMNKYRKNRIIYTTLLLVCVVLFWIFDNFYTPAPYSLPEGEGDRTEIPQWLWPSSTTGEIVQHAHFALSYNEAYEQAEWVAYVLEKSHLTYDDRKRPLFLEDPKVSSRSADWRNYKGSGYDRGHLCPAGDRRFSKNAYNETFYTSNITPQDREFNAGVWNRLEQQVRYWAKKDGPLFVVTAGVLERGLPGIGEEDVAVPKYFYKIVAKGQGDNLKIIGFLFPNKESSGKLDQFVVPVDSLEKMTGIDFFTDLPDEQEDFLEAGLNTSGWRF</sequence>
<dbReference type="eggNOG" id="COG1864">
    <property type="taxonomic scope" value="Bacteria"/>
</dbReference>
<dbReference type="GO" id="GO:0004519">
    <property type="term" value="F:endonuclease activity"/>
    <property type="evidence" value="ECO:0007669"/>
    <property type="project" value="UniProtKB-UniRule"/>
</dbReference>
<dbReference type="GO" id="GO:0016787">
    <property type="term" value="F:hydrolase activity"/>
    <property type="evidence" value="ECO:0007669"/>
    <property type="project" value="UniProtKB-KW"/>
</dbReference>
<evidence type="ECO:0000256" key="9">
    <source>
        <dbReference type="PIRSR" id="PIRSR640255-2"/>
    </source>
</evidence>
<comment type="cofactor">
    <cofactor evidence="1 10">
        <name>Mg(2+)</name>
        <dbReference type="ChEBI" id="CHEBI:18420"/>
    </cofactor>
</comment>
<organism evidence="14 15">
    <name type="scientific">Arenibacter algicola</name>
    <dbReference type="NCBI Taxonomy" id="616991"/>
    <lineage>
        <taxon>Bacteria</taxon>
        <taxon>Pseudomonadati</taxon>
        <taxon>Bacteroidota</taxon>
        <taxon>Flavobacteriia</taxon>
        <taxon>Flavobacteriales</taxon>
        <taxon>Flavobacteriaceae</taxon>
        <taxon>Arenibacter</taxon>
    </lineage>
</organism>
<dbReference type="PROSITE" id="PS01070">
    <property type="entry name" value="NUCLEASE_NON_SPEC"/>
    <property type="match status" value="1"/>
</dbReference>
<evidence type="ECO:0000256" key="7">
    <source>
        <dbReference type="ARBA" id="ARBA00022842"/>
    </source>
</evidence>
<evidence type="ECO:0000256" key="4">
    <source>
        <dbReference type="ARBA" id="ARBA00022723"/>
    </source>
</evidence>
<evidence type="ECO:0000313" key="15">
    <source>
        <dbReference type="Proteomes" id="UP000204551"/>
    </source>
</evidence>
<keyword evidence="11" id="KW-1133">Transmembrane helix</keyword>
<evidence type="ECO:0000256" key="5">
    <source>
        <dbReference type="ARBA" id="ARBA00022759"/>
    </source>
</evidence>
<feature type="binding site" evidence="9">
    <location>
        <position position="163"/>
    </location>
    <ligand>
        <name>Mg(2+)</name>
        <dbReference type="ChEBI" id="CHEBI:18420"/>
        <note>catalytic</note>
    </ligand>
</feature>
<dbReference type="InterPro" id="IPR040255">
    <property type="entry name" value="Non-specific_endonuclease"/>
</dbReference>
<accession>A0A221UTI6</accession>
<evidence type="ECO:0000256" key="6">
    <source>
        <dbReference type="ARBA" id="ARBA00022801"/>
    </source>
</evidence>
<keyword evidence="6 10" id="KW-0378">Hydrolase</keyword>
<dbReference type="SMART" id="SM00477">
    <property type="entry name" value="NUC"/>
    <property type="match status" value="1"/>
</dbReference>
<keyword evidence="11" id="KW-0812">Transmembrane</keyword>
<evidence type="ECO:0000256" key="3">
    <source>
        <dbReference type="ARBA" id="ARBA00022722"/>
    </source>
</evidence>
<dbReference type="GO" id="GO:0046872">
    <property type="term" value="F:metal ion binding"/>
    <property type="evidence" value="ECO:0007669"/>
    <property type="project" value="UniProtKB-KW"/>
</dbReference>
<dbReference type="InterPro" id="IPR044925">
    <property type="entry name" value="His-Me_finger_sf"/>
</dbReference>
<feature type="active site" description="Proton acceptor" evidence="8">
    <location>
        <position position="132"/>
    </location>
</feature>
<feature type="domain" description="DNA/RNA non-specific endonuclease/pyrophosphatase/phosphodiesterase" evidence="13">
    <location>
        <begin position="70"/>
        <end position="263"/>
    </location>
</feature>